<dbReference type="Pfam" id="PF13469">
    <property type="entry name" value="Sulfotransfer_3"/>
    <property type="match status" value="1"/>
</dbReference>
<evidence type="ECO:0000256" key="7">
    <source>
        <dbReference type="ARBA" id="ARBA00022989"/>
    </source>
</evidence>
<dbReference type="FunFam" id="3.40.50.300:FF:000290">
    <property type="entry name" value="Protein-tyrosine sulfotransferase"/>
    <property type="match status" value="1"/>
</dbReference>
<dbReference type="AlphaFoldDB" id="A0AAD8ARP6"/>
<feature type="transmembrane region" description="Helical" evidence="15">
    <location>
        <begin position="18"/>
        <end position="35"/>
    </location>
</feature>
<keyword evidence="17" id="KW-1185">Reference proteome</keyword>
<feature type="region of interest" description="Disordered" evidence="14">
    <location>
        <begin position="359"/>
        <end position="401"/>
    </location>
</feature>
<comment type="similarity">
    <text evidence="2 13">Belongs to the protein sulfotransferase family.</text>
</comment>
<evidence type="ECO:0000256" key="10">
    <source>
        <dbReference type="ARBA" id="ARBA00023157"/>
    </source>
</evidence>
<evidence type="ECO:0000256" key="2">
    <source>
        <dbReference type="ARBA" id="ARBA00009988"/>
    </source>
</evidence>
<feature type="compositionally biased region" description="Low complexity" evidence="14">
    <location>
        <begin position="365"/>
        <end position="386"/>
    </location>
</feature>
<proteinExistence type="inferred from homology"/>
<evidence type="ECO:0000313" key="16">
    <source>
        <dbReference type="EMBL" id="KAK0041201.1"/>
    </source>
</evidence>
<evidence type="ECO:0000256" key="14">
    <source>
        <dbReference type="SAM" id="MobiDB-lite"/>
    </source>
</evidence>
<evidence type="ECO:0000256" key="11">
    <source>
        <dbReference type="ARBA" id="ARBA00023180"/>
    </source>
</evidence>
<evidence type="ECO:0000313" key="17">
    <source>
        <dbReference type="Proteomes" id="UP001233172"/>
    </source>
</evidence>
<keyword evidence="9 15" id="KW-0472">Membrane</keyword>
<evidence type="ECO:0000256" key="5">
    <source>
        <dbReference type="ARBA" id="ARBA00022692"/>
    </source>
</evidence>
<name>A0AAD8ARP6_BIOPF</name>
<gene>
    <name evidence="16" type="ORF">Bpfe_029377</name>
</gene>
<dbReference type="EC" id="2.8.2.20" evidence="3 13"/>
<accession>A0AAD8ARP6</accession>
<evidence type="ECO:0000256" key="1">
    <source>
        <dbReference type="ARBA" id="ARBA00004323"/>
    </source>
</evidence>
<comment type="subcellular location">
    <subcellularLocation>
        <location evidence="1">Golgi apparatus membrane</location>
        <topology evidence="1">Single-pass type II membrane protein</topology>
    </subcellularLocation>
</comment>
<dbReference type="EMBL" id="JASAOG010000284">
    <property type="protein sequence ID" value="KAK0041201.1"/>
    <property type="molecule type" value="Genomic_DNA"/>
</dbReference>
<dbReference type="GO" id="GO:0000139">
    <property type="term" value="C:Golgi membrane"/>
    <property type="evidence" value="ECO:0007669"/>
    <property type="project" value="UniProtKB-SubCell"/>
</dbReference>
<keyword evidence="11" id="KW-0325">Glycoprotein</keyword>
<dbReference type="GO" id="GO:0008476">
    <property type="term" value="F:protein-tyrosine sulfotransferase activity"/>
    <property type="evidence" value="ECO:0007669"/>
    <property type="project" value="UniProtKB-EC"/>
</dbReference>
<sequence length="401" mass="45254">MQDKASMAICRQLCRHKVYFAVIGLMLMYILYQAFPCGSAPSIMMVPKEKTKYIYDINQRAIPYDENTPIIFVGGMPRSGTTLMRAMLDAHPEIRCGEETRVIPRILGMRTQWDKSAIEKKRLEEAGVTAEVLDSAVRAFILEIIAKHGSAATHLCNKDPFTLKSTVYLSKQFPQSKYILMIRDGRAVVHSIISRKVTISGFDLKSYRKCLIKWNAALETMYAQCMHVGPHKCMPVYYEQLALHPKEWMERILNFLTIPWNESVLHHEDYVGKPGGIALSKTEKSTDQVIKPVNIEALSKWVGALPDDVVLDMENIAPMLKTLGYDPKANPPNYGQPDPAVADNTIHIKQNADFWRKREMDVLSQGADDQFPQQQQGVGAQQEAAGSDPEKTAPKEEVSER</sequence>
<protein>
    <recommendedName>
        <fullName evidence="3 13">Protein-tyrosine sulfotransferase</fullName>
        <ecNumber evidence="3 13">2.8.2.20</ecNumber>
    </recommendedName>
</protein>
<evidence type="ECO:0000256" key="4">
    <source>
        <dbReference type="ARBA" id="ARBA00022679"/>
    </source>
</evidence>
<evidence type="ECO:0000256" key="6">
    <source>
        <dbReference type="ARBA" id="ARBA00022968"/>
    </source>
</evidence>
<evidence type="ECO:0000256" key="9">
    <source>
        <dbReference type="ARBA" id="ARBA00023136"/>
    </source>
</evidence>
<reference evidence="16" key="1">
    <citation type="journal article" date="2023" name="PLoS Negl. Trop. Dis.">
        <title>A genome sequence for Biomphalaria pfeifferi, the major vector snail for the human-infecting parasite Schistosoma mansoni.</title>
        <authorList>
            <person name="Bu L."/>
            <person name="Lu L."/>
            <person name="Laidemitt M.R."/>
            <person name="Zhang S.M."/>
            <person name="Mutuku M."/>
            <person name="Mkoji G."/>
            <person name="Steinauer M."/>
            <person name="Loker E.S."/>
        </authorList>
    </citation>
    <scope>NUCLEOTIDE SEQUENCE</scope>
    <source>
        <strain evidence="16">KasaAsao</strain>
    </source>
</reference>
<evidence type="ECO:0000256" key="12">
    <source>
        <dbReference type="ARBA" id="ARBA00048460"/>
    </source>
</evidence>
<evidence type="ECO:0000256" key="8">
    <source>
        <dbReference type="ARBA" id="ARBA00023034"/>
    </source>
</evidence>
<dbReference type="SUPFAM" id="SSF52540">
    <property type="entry name" value="P-loop containing nucleoside triphosphate hydrolases"/>
    <property type="match status" value="1"/>
</dbReference>
<dbReference type="Gene3D" id="3.40.50.300">
    <property type="entry name" value="P-loop containing nucleotide triphosphate hydrolases"/>
    <property type="match status" value="1"/>
</dbReference>
<evidence type="ECO:0000256" key="3">
    <source>
        <dbReference type="ARBA" id="ARBA00013262"/>
    </source>
</evidence>
<dbReference type="PANTHER" id="PTHR12788:SF10">
    <property type="entry name" value="PROTEIN-TYROSINE SULFOTRANSFERASE"/>
    <property type="match status" value="1"/>
</dbReference>
<evidence type="ECO:0000256" key="15">
    <source>
        <dbReference type="SAM" id="Phobius"/>
    </source>
</evidence>
<dbReference type="InterPro" id="IPR027417">
    <property type="entry name" value="P-loop_NTPase"/>
</dbReference>
<dbReference type="PANTHER" id="PTHR12788">
    <property type="entry name" value="PROTEIN-TYROSINE SULFOTRANSFERASE 2"/>
    <property type="match status" value="1"/>
</dbReference>
<keyword evidence="8" id="KW-0333">Golgi apparatus</keyword>
<comment type="function">
    <text evidence="13">Catalyzes the O-sulfation of tyrosine residues within acidic motifs of polypeptides, using 3'-phosphoadenylyl sulfate (PAPS) as cosubstrate.</text>
</comment>
<dbReference type="InterPro" id="IPR026634">
    <property type="entry name" value="TPST-like"/>
</dbReference>
<feature type="compositionally biased region" description="Basic and acidic residues" evidence="14">
    <location>
        <begin position="388"/>
        <end position="401"/>
    </location>
</feature>
<reference evidence="16" key="2">
    <citation type="submission" date="2023-04" db="EMBL/GenBank/DDBJ databases">
        <authorList>
            <person name="Bu L."/>
            <person name="Lu L."/>
            <person name="Laidemitt M.R."/>
            <person name="Zhang S.M."/>
            <person name="Mutuku M."/>
            <person name="Mkoji G."/>
            <person name="Steinauer M."/>
            <person name="Loker E.S."/>
        </authorList>
    </citation>
    <scope>NUCLEOTIDE SEQUENCE</scope>
    <source>
        <strain evidence="16">KasaAsao</strain>
        <tissue evidence="16">Whole Snail</tissue>
    </source>
</reference>
<comment type="catalytic activity">
    <reaction evidence="12 13">
        <text>L-tyrosyl-[protein] + 3'-phosphoadenylyl sulfate = O-sulfo-L-tyrosine-[protein] + adenosine 3',5'-bisphosphate + H(+)</text>
        <dbReference type="Rhea" id="RHEA:16801"/>
        <dbReference type="Rhea" id="RHEA-COMP:10136"/>
        <dbReference type="Rhea" id="RHEA-COMP:11688"/>
        <dbReference type="ChEBI" id="CHEBI:15378"/>
        <dbReference type="ChEBI" id="CHEBI:46858"/>
        <dbReference type="ChEBI" id="CHEBI:58339"/>
        <dbReference type="ChEBI" id="CHEBI:58343"/>
        <dbReference type="ChEBI" id="CHEBI:65286"/>
        <dbReference type="EC" id="2.8.2.20"/>
    </reaction>
</comment>
<dbReference type="Proteomes" id="UP001233172">
    <property type="component" value="Unassembled WGS sequence"/>
</dbReference>
<keyword evidence="7 15" id="KW-1133">Transmembrane helix</keyword>
<organism evidence="16 17">
    <name type="scientific">Biomphalaria pfeifferi</name>
    <name type="common">Bloodfluke planorb</name>
    <name type="synonym">Freshwater snail</name>
    <dbReference type="NCBI Taxonomy" id="112525"/>
    <lineage>
        <taxon>Eukaryota</taxon>
        <taxon>Metazoa</taxon>
        <taxon>Spiralia</taxon>
        <taxon>Lophotrochozoa</taxon>
        <taxon>Mollusca</taxon>
        <taxon>Gastropoda</taxon>
        <taxon>Heterobranchia</taxon>
        <taxon>Euthyneura</taxon>
        <taxon>Panpulmonata</taxon>
        <taxon>Hygrophila</taxon>
        <taxon>Lymnaeoidea</taxon>
        <taxon>Planorbidae</taxon>
        <taxon>Biomphalaria</taxon>
    </lineage>
</organism>
<evidence type="ECO:0000256" key="13">
    <source>
        <dbReference type="RuleBase" id="RU365018"/>
    </source>
</evidence>
<keyword evidence="4 13" id="KW-0808">Transferase</keyword>
<keyword evidence="10" id="KW-1015">Disulfide bond</keyword>
<comment type="caution">
    <text evidence="16">The sequence shown here is derived from an EMBL/GenBank/DDBJ whole genome shotgun (WGS) entry which is preliminary data.</text>
</comment>
<keyword evidence="6" id="KW-0735">Signal-anchor</keyword>
<keyword evidence="5 15" id="KW-0812">Transmembrane</keyword>